<dbReference type="Pfam" id="PF10531">
    <property type="entry name" value="SLBB"/>
    <property type="match status" value="1"/>
</dbReference>
<dbReference type="OrthoDB" id="8410640at2"/>
<dbReference type="Pfam" id="PF02563">
    <property type="entry name" value="Poly_export"/>
    <property type="match status" value="1"/>
</dbReference>
<dbReference type="PANTHER" id="PTHR33619:SF3">
    <property type="entry name" value="POLYSACCHARIDE EXPORT PROTEIN GFCE-RELATED"/>
    <property type="match status" value="1"/>
</dbReference>
<evidence type="ECO:0000313" key="4">
    <source>
        <dbReference type="EMBL" id="TRD12758.1"/>
    </source>
</evidence>
<keyword evidence="1" id="KW-0732">Signal</keyword>
<dbReference type="InterPro" id="IPR003715">
    <property type="entry name" value="Poly_export_N"/>
</dbReference>
<dbReference type="AlphaFoldDB" id="A0A547PF50"/>
<evidence type="ECO:0000259" key="2">
    <source>
        <dbReference type="Pfam" id="PF02563"/>
    </source>
</evidence>
<dbReference type="Gene3D" id="3.30.1950.10">
    <property type="entry name" value="wza like domain"/>
    <property type="match status" value="1"/>
</dbReference>
<dbReference type="Proteomes" id="UP000316343">
    <property type="component" value="Unassembled WGS sequence"/>
</dbReference>
<dbReference type="PANTHER" id="PTHR33619">
    <property type="entry name" value="POLYSACCHARIDE EXPORT PROTEIN GFCE-RELATED"/>
    <property type="match status" value="1"/>
</dbReference>
<dbReference type="Gene3D" id="3.10.560.10">
    <property type="entry name" value="Outer membrane lipoprotein wza domain like"/>
    <property type="match status" value="1"/>
</dbReference>
<evidence type="ECO:0000256" key="1">
    <source>
        <dbReference type="ARBA" id="ARBA00022729"/>
    </source>
</evidence>
<dbReference type="InterPro" id="IPR049712">
    <property type="entry name" value="Poly_export"/>
</dbReference>
<keyword evidence="5" id="KW-1185">Reference proteome</keyword>
<evidence type="ECO:0000259" key="3">
    <source>
        <dbReference type="Pfam" id="PF10531"/>
    </source>
</evidence>
<evidence type="ECO:0000313" key="5">
    <source>
        <dbReference type="Proteomes" id="UP000316343"/>
    </source>
</evidence>
<sequence>MEFGVTFEISQGRVLACIALFAATGLVGCASSPEPVIGASVIEPRTDLGQTGYSFARSTLYQLRPSDKISVTVFREPDFSMESVQIGVEGHVSLPFLGSIPAAGMSAEQFERDVTQRLSAAGVKSPMVSVNISEYASHLVTVEGSVEKPGVYPFQPGARLSSALAMASGPSRTADTQQVAVFREHSTGIMVAKFDYQQMARGTMLDPILEPGDRIVMGTDGLSVFWQDFLRAIPAFGIFSPAVL</sequence>
<dbReference type="GO" id="GO:0015159">
    <property type="term" value="F:polysaccharide transmembrane transporter activity"/>
    <property type="evidence" value="ECO:0007669"/>
    <property type="project" value="InterPro"/>
</dbReference>
<feature type="domain" description="Polysaccharide export protein N-terminal" evidence="2">
    <location>
        <begin position="60"/>
        <end position="132"/>
    </location>
</feature>
<proteinExistence type="predicted"/>
<protein>
    <submittedName>
        <fullName evidence="4">Polysaccharide export protein</fullName>
    </submittedName>
</protein>
<feature type="domain" description="Soluble ligand binding" evidence="3">
    <location>
        <begin position="140"/>
        <end position="184"/>
    </location>
</feature>
<dbReference type="EMBL" id="VHJK01000001">
    <property type="protein sequence ID" value="TRD12758.1"/>
    <property type="molecule type" value="Genomic_DNA"/>
</dbReference>
<comment type="caution">
    <text evidence="4">The sequence shown here is derived from an EMBL/GenBank/DDBJ whole genome shotgun (WGS) entry which is preliminary data.</text>
</comment>
<name>A0A547PF50_9SPHN</name>
<organism evidence="4 5">
    <name type="scientific">Erythrobacter insulae</name>
    <dbReference type="NCBI Taxonomy" id="2584124"/>
    <lineage>
        <taxon>Bacteria</taxon>
        <taxon>Pseudomonadati</taxon>
        <taxon>Pseudomonadota</taxon>
        <taxon>Alphaproteobacteria</taxon>
        <taxon>Sphingomonadales</taxon>
        <taxon>Erythrobacteraceae</taxon>
        <taxon>Erythrobacter/Porphyrobacter group</taxon>
        <taxon>Erythrobacter</taxon>
    </lineage>
</organism>
<accession>A0A547PF50</accession>
<gene>
    <name evidence="4" type="ORF">FGU71_07180</name>
</gene>
<reference evidence="4 5" key="1">
    <citation type="submission" date="2019-06" db="EMBL/GenBank/DDBJ databases">
        <title>Erythrobacter insulae sp. nov., isolated from a tidal flat.</title>
        <authorList>
            <person name="Yoon J.-H."/>
        </authorList>
    </citation>
    <scope>NUCLEOTIDE SEQUENCE [LARGE SCALE GENOMIC DNA]</scope>
    <source>
        <strain evidence="4 5">JBTF-M21</strain>
    </source>
</reference>
<dbReference type="InterPro" id="IPR019554">
    <property type="entry name" value="Soluble_ligand-bd"/>
</dbReference>